<proteinExistence type="inferred from homology"/>
<evidence type="ECO:0000313" key="3">
    <source>
        <dbReference type="EMBL" id="GAI23658.1"/>
    </source>
</evidence>
<dbReference type="GO" id="GO:0016403">
    <property type="term" value="F:dimethylargininase activity"/>
    <property type="evidence" value="ECO:0007669"/>
    <property type="project" value="TreeGrafter"/>
</dbReference>
<dbReference type="PANTHER" id="PTHR12737:SF9">
    <property type="entry name" value="DIMETHYLARGININASE"/>
    <property type="match status" value="1"/>
</dbReference>
<dbReference type="GO" id="GO:0006525">
    <property type="term" value="P:arginine metabolic process"/>
    <property type="evidence" value="ECO:0007669"/>
    <property type="project" value="TreeGrafter"/>
</dbReference>
<dbReference type="InterPro" id="IPR033199">
    <property type="entry name" value="DDAH-like"/>
</dbReference>
<evidence type="ECO:0000256" key="1">
    <source>
        <dbReference type="ARBA" id="ARBA00008532"/>
    </source>
</evidence>
<evidence type="ECO:0000256" key="2">
    <source>
        <dbReference type="ARBA" id="ARBA00022801"/>
    </source>
</evidence>
<accession>X1LX56</accession>
<gene>
    <name evidence="3" type="ORF">S06H3_37450</name>
</gene>
<protein>
    <recommendedName>
        <fullName evidence="4">Dimethylargininase</fullName>
    </recommendedName>
</protein>
<reference evidence="3" key="1">
    <citation type="journal article" date="2014" name="Front. Microbiol.">
        <title>High frequency of phylogenetically diverse reductive dehalogenase-homologous genes in deep subseafloor sedimentary metagenomes.</title>
        <authorList>
            <person name="Kawai M."/>
            <person name="Futagami T."/>
            <person name="Toyoda A."/>
            <person name="Takaki Y."/>
            <person name="Nishi S."/>
            <person name="Hori S."/>
            <person name="Arai W."/>
            <person name="Tsubouchi T."/>
            <person name="Morono Y."/>
            <person name="Uchiyama I."/>
            <person name="Ito T."/>
            <person name="Fujiyama A."/>
            <person name="Inagaki F."/>
            <person name="Takami H."/>
        </authorList>
    </citation>
    <scope>NUCLEOTIDE SEQUENCE</scope>
    <source>
        <strain evidence="3">Expedition CK06-06</strain>
    </source>
</reference>
<dbReference type="GO" id="GO:0016597">
    <property type="term" value="F:amino acid binding"/>
    <property type="evidence" value="ECO:0007669"/>
    <property type="project" value="TreeGrafter"/>
</dbReference>
<dbReference type="PANTHER" id="PTHR12737">
    <property type="entry name" value="DIMETHYLARGININE DIMETHYLAMINOHYDROLASE"/>
    <property type="match status" value="1"/>
</dbReference>
<comment type="similarity">
    <text evidence="1">Belongs to the DDAH family.</text>
</comment>
<organism evidence="3">
    <name type="scientific">marine sediment metagenome</name>
    <dbReference type="NCBI Taxonomy" id="412755"/>
    <lineage>
        <taxon>unclassified sequences</taxon>
        <taxon>metagenomes</taxon>
        <taxon>ecological metagenomes</taxon>
    </lineage>
</organism>
<dbReference type="GO" id="GO:0000052">
    <property type="term" value="P:citrulline metabolic process"/>
    <property type="evidence" value="ECO:0007669"/>
    <property type="project" value="TreeGrafter"/>
</dbReference>
<dbReference type="Gene3D" id="3.75.10.10">
    <property type="entry name" value="L-arginine/glycine Amidinotransferase, Chain A"/>
    <property type="match status" value="1"/>
</dbReference>
<dbReference type="AlphaFoldDB" id="X1LX56"/>
<sequence length="256" mass="27704">MPIALTHMVSPSLGECQLTHRERQPINLALATRQHAAYCDTLRSHGLEVIELDVNRDHPDSVFVEDTAVVVDKVAVMANPGTPSRQGEVINMEPVLSKYRPIARIQPPTTLDGGDVLIVGKKVFVGLSTRTDRAGAEALRSILTPQGYRVTAVAVHGALHLKSAVTAVDKATVLANPLWLDTAPFANFRIVPVAENEPWAANALRLEDTVYLARGFPATAAALNKLGYDVKTIDISELQKAEAGLTCSSLIFKKNR</sequence>
<dbReference type="SUPFAM" id="SSF55909">
    <property type="entry name" value="Pentein"/>
    <property type="match status" value="1"/>
</dbReference>
<dbReference type="GO" id="GO:0045429">
    <property type="term" value="P:positive regulation of nitric oxide biosynthetic process"/>
    <property type="evidence" value="ECO:0007669"/>
    <property type="project" value="TreeGrafter"/>
</dbReference>
<name>X1LX56_9ZZZZ</name>
<comment type="caution">
    <text evidence="3">The sequence shown here is derived from an EMBL/GenBank/DDBJ whole genome shotgun (WGS) entry which is preliminary data.</text>
</comment>
<evidence type="ECO:0008006" key="4">
    <source>
        <dbReference type="Google" id="ProtNLM"/>
    </source>
</evidence>
<dbReference type="EMBL" id="BARV01022756">
    <property type="protein sequence ID" value="GAI23658.1"/>
    <property type="molecule type" value="Genomic_DNA"/>
</dbReference>
<keyword evidence="2" id="KW-0378">Hydrolase</keyword>
<dbReference type="Pfam" id="PF02274">
    <property type="entry name" value="ADI"/>
    <property type="match status" value="1"/>
</dbReference>